<feature type="compositionally biased region" description="Basic and acidic residues" evidence="1">
    <location>
        <begin position="62"/>
        <end position="80"/>
    </location>
</feature>
<evidence type="ECO:0000313" key="2">
    <source>
        <dbReference type="EMBL" id="KAK8561806.1"/>
    </source>
</evidence>
<dbReference type="EMBL" id="JBBPBM010000013">
    <property type="protein sequence ID" value="KAK8561806.1"/>
    <property type="molecule type" value="Genomic_DNA"/>
</dbReference>
<protein>
    <submittedName>
        <fullName evidence="2">Uncharacterized protein</fullName>
    </submittedName>
</protein>
<accession>A0ABR2EII0</accession>
<evidence type="ECO:0000313" key="3">
    <source>
        <dbReference type="Proteomes" id="UP001472677"/>
    </source>
</evidence>
<feature type="compositionally biased region" description="Polar residues" evidence="1">
    <location>
        <begin position="27"/>
        <end position="45"/>
    </location>
</feature>
<keyword evidence="3" id="KW-1185">Reference proteome</keyword>
<dbReference type="Proteomes" id="UP001472677">
    <property type="component" value="Unassembled WGS sequence"/>
</dbReference>
<proteinExistence type="predicted"/>
<feature type="compositionally biased region" description="Basic and acidic residues" evidence="1">
    <location>
        <begin position="87"/>
        <end position="98"/>
    </location>
</feature>
<sequence>MSERPNRHQRRASQSVFVSLDDISAPITDNATANKPVEPTSNQEPVRSPVPPVTAAETSEIVAKDGEKQQKCQDSREKPRSPVSTDFQHESKKGRVEDEKMEEPFNPGETSALVVDGDATVMEVAAAVSEHTWW</sequence>
<comment type="caution">
    <text evidence="2">The sequence shown here is derived from an EMBL/GenBank/DDBJ whole genome shotgun (WGS) entry which is preliminary data.</text>
</comment>
<gene>
    <name evidence="2" type="ORF">V6N12_048866</name>
</gene>
<evidence type="ECO:0000256" key="1">
    <source>
        <dbReference type="SAM" id="MobiDB-lite"/>
    </source>
</evidence>
<reference evidence="2 3" key="1">
    <citation type="journal article" date="2024" name="G3 (Bethesda)">
        <title>Genome assembly of Hibiscus sabdariffa L. provides insights into metabolisms of medicinal natural products.</title>
        <authorList>
            <person name="Kim T."/>
        </authorList>
    </citation>
    <scope>NUCLEOTIDE SEQUENCE [LARGE SCALE GENOMIC DNA]</scope>
    <source>
        <strain evidence="2">TK-2024</strain>
        <tissue evidence="2">Old leaves</tissue>
    </source>
</reference>
<name>A0ABR2EII0_9ROSI</name>
<organism evidence="2 3">
    <name type="scientific">Hibiscus sabdariffa</name>
    <name type="common">roselle</name>
    <dbReference type="NCBI Taxonomy" id="183260"/>
    <lineage>
        <taxon>Eukaryota</taxon>
        <taxon>Viridiplantae</taxon>
        <taxon>Streptophyta</taxon>
        <taxon>Embryophyta</taxon>
        <taxon>Tracheophyta</taxon>
        <taxon>Spermatophyta</taxon>
        <taxon>Magnoliopsida</taxon>
        <taxon>eudicotyledons</taxon>
        <taxon>Gunneridae</taxon>
        <taxon>Pentapetalae</taxon>
        <taxon>rosids</taxon>
        <taxon>malvids</taxon>
        <taxon>Malvales</taxon>
        <taxon>Malvaceae</taxon>
        <taxon>Malvoideae</taxon>
        <taxon>Hibiscus</taxon>
    </lineage>
</organism>
<feature type="region of interest" description="Disordered" evidence="1">
    <location>
        <begin position="1"/>
        <end position="111"/>
    </location>
</feature>